<organism evidence="2 3">
    <name type="scientific">Paenibacillus aurantius</name>
    <dbReference type="NCBI Taxonomy" id="2918900"/>
    <lineage>
        <taxon>Bacteria</taxon>
        <taxon>Bacillati</taxon>
        <taxon>Bacillota</taxon>
        <taxon>Bacilli</taxon>
        <taxon>Bacillales</taxon>
        <taxon>Paenibacillaceae</taxon>
        <taxon>Paenibacillus</taxon>
    </lineage>
</organism>
<evidence type="ECO:0000259" key="1">
    <source>
        <dbReference type="PROSITE" id="PS51186"/>
    </source>
</evidence>
<dbReference type="InterPro" id="IPR039840">
    <property type="entry name" value="NAA80"/>
</dbReference>
<dbReference type="InterPro" id="IPR000182">
    <property type="entry name" value="GNAT_dom"/>
</dbReference>
<dbReference type="SUPFAM" id="SSF55729">
    <property type="entry name" value="Acyl-CoA N-acyltransferases (Nat)"/>
    <property type="match status" value="1"/>
</dbReference>
<dbReference type="PANTHER" id="PTHR13538">
    <property type="entry name" value="N-ACETYLTRANSFERASE 6"/>
    <property type="match status" value="1"/>
</dbReference>
<dbReference type="CDD" id="cd04301">
    <property type="entry name" value="NAT_SF"/>
    <property type="match status" value="1"/>
</dbReference>
<keyword evidence="2" id="KW-0808">Transferase</keyword>
<protein>
    <submittedName>
        <fullName evidence="2">GNAT family N-acetyltransferase</fullName>
        <ecNumber evidence="2">2.3.1.-</ecNumber>
    </submittedName>
</protein>
<keyword evidence="2" id="KW-0012">Acyltransferase</keyword>
<dbReference type="Pfam" id="PF00583">
    <property type="entry name" value="Acetyltransf_1"/>
    <property type="match status" value="1"/>
</dbReference>
<dbReference type="Proteomes" id="UP001305702">
    <property type="component" value="Chromosome"/>
</dbReference>
<dbReference type="EC" id="2.3.1.-" evidence="2"/>
<dbReference type="AlphaFoldDB" id="A0AA96RG33"/>
<feature type="domain" description="N-acetyltransferase" evidence="1">
    <location>
        <begin position="13"/>
        <end position="164"/>
    </location>
</feature>
<reference evidence="2 3" key="1">
    <citation type="submission" date="2022-02" db="EMBL/GenBank/DDBJ databases">
        <title>Paenibacillus sp. MBLB1776 Whole Genome Shotgun Sequencing.</title>
        <authorList>
            <person name="Hwang C.Y."/>
            <person name="Cho E.-S."/>
            <person name="Seo M.-J."/>
        </authorList>
    </citation>
    <scope>NUCLEOTIDE SEQUENCE [LARGE SCALE GENOMIC DNA]</scope>
    <source>
        <strain evidence="2 3">MBLB1776</strain>
    </source>
</reference>
<dbReference type="PROSITE" id="PS51186">
    <property type="entry name" value="GNAT"/>
    <property type="match status" value="1"/>
</dbReference>
<proteinExistence type="predicted"/>
<dbReference type="GO" id="GO:1905502">
    <property type="term" value="F:acetyl-CoA binding"/>
    <property type="evidence" value="ECO:0007669"/>
    <property type="project" value="TreeGrafter"/>
</dbReference>
<keyword evidence="3" id="KW-1185">Reference proteome</keyword>
<gene>
    <name evidence="2" type="ORF">MJA45_18680</name>
</gene>
<name>A0AA96RG33_9BACL</name>
<sequence length="164" mass="19418">MSYLKQERENVMVEVYELKNKPDYFERAVQIFWNQWGTEKNFKFYHDCMLHSLNTNSELPSFYIAIENESIIGTYALLRNDLISRQDIFPWLACLYVSPEQRGRKIGSQLMKHALQETEKKGHSKLYLCTSLNGYYEKYGWIHITNAFIFTGDETKVYEASTLN</sequence>
<dbReference type="GO" id="GO:0005737">
    <property type="term" value="C:cytoplasm"/>
    <property type="evidence" value="ECO:0007669"/>
    <property type="project" value="TreeGrafter"/>
</dbReference>
<evidence type="ECO:0000313" key="2">
    <source>
        <dbReference type="EMBL" id="WNQ09644.1"/>
    </source>
</evidence>
<evidence type="ECO:0000313" key="3">
    <source>
        <dbReference type="Proteomes" id="UP001305702"/>
    </source>
</evidence>
<dbReference type="RefSeq" id="WP_315603417.1">
    <property type="nucleotide sequence ID" value="NZ_CP130318.1"/>
</dbReference>
<dbReference type="InterPro" id="IPR016181">
    <property type="entry name" value="Acyl_CoA_acyltransferase"/>
</dbReference>
<dbReference type="PANTHER" id="PTHR13538:SF4">
    <property type="entry name" value="N-ALPHA-ACETYLTRANSFERASE 80"/>
    <property type="match status" value="1"/>
</dbReference>
<accession>A0AA96RG33</accession>
<dbReference type="Gene3D" id="3.40.630.30">
    <property type="match status" value="1"/>
</dbReference>
<dbReference type="GO" id="GO:0008080">
    <property type="term" value="F:N-acetyltransferase activity"/>
    <property type="evidence" value="ECO:0007669"/>
    <property type="project" value="InterPro"/>
</dbReference>
<dbReference type="EMBL" id="CP130318">
    <property type="protein sequence ID" value="WNQ09644.1"/>
    <property type="molecule type" value="Genomic_DNA"/>
</dbReference>
<dbReference type="KEGG" id="paun:MJA45_18680"/>